<dbReference type="SUPFAM" id="SSF102712">
    <property type="entry name" value="JAB1/MPN domain"/>
    <property type="match status" value="1"/>
</dbReference>
<dbReference type="InterPro" id="IPR037518">
    <property type="entry name" value="MPN"/>
</dbReference>
<dbReference type="GeneID" id="92716213"/>
<dbReference type="CDD" id="cd08071">
    <property type="entry name" value="MPN_DUF2466"/>
    <property type="match status" value="1"/>
</dbReference>
<evidence type="ECO:0000256" key="1">
    <source>
        <dbReference type="ARBA" id="ARBA00010243"/>
    </source>
</evidence>
<dbReference type="OrthoDB" id="9804482at2"/>
<proteinExistence type="inferred from homology"/>
<dbReference type="Pfam" id="PF04002">
    <property type="entry name" value="RadC"/>
    <property type="match status" value="1"/>
</dbReference>
<dbReference type="Gene3D" id="3.40.140.10">
    <property type="entry name" value="Cytidine Deaminase, domain 2"/>
    <property type="match status" value="1"/>
</dbReference>
<dbReference type="Proteomes" id="UP000320585">
    <property type="component" value="Chromosome"/>
</dbReference>
<evidence type="ECO:0000256" key="4">
    <source>
        <dbReference type="ARBA" id="ARBA00022801"/>
    </source>
</evidence>
<dbReference type="PANTHER" id="PTHR30471:SF3">
    <property type="entry name" value="UPF0758 PROTEIN YEES-RELATED"/>
    <property type="match status" value="1"/>
</dbReference>
<keyword evidence="3" id="KW-0479">Metal-binding</keyword>
<comment type="similarity">
    <text evidence="1 7">Belongs to the UPF0758 family.</text>
</comment>
<evidence type="ECO:0000256" key="3">
    <source>
        <dbReference type="ARBA" id="ARBA00022723"/>
    </source>
</evidence>
<dbReference type="InterPro" id="IPR020891">
    <property type="entry name" value="UPF0758_CS"/>
</dbReference>
<accession>A0A8D4UUA4</accession>
<protein>
    <submittedName>
        <fullName evidence="9">UPF0758 protein</fullName>
    </submittedName>
</protein>
<evidence type="ECO:0000256" key="5">
    <source>
        <dbReference type="ARBA" id="ARBA00022833"/>
    </source>
</evidence>
<evidence type="ECO:0000256" key="6">
    <source>
        <dbReference type="ARBA" id="ARBA00023049"/>
    </source>
</evidence>
<evidence type="ECO:0000256" key="2">
    <source>
        <dbReference type="ARBA" id="ARBA00022670"/>
    </source>
</evidence>
<dbReference type="PROSITE" id="PS01302">
    <property type="entry name" value="UPF0758"/>
    <property type="match status" value="1"/>
</dbReference>
<dbReference type="Pfam" id="PF20582">
    <property type="entry name" value="UPF0758_N"/>
    <property type="match status" value="1"/>
</dbReference>
<dbReference type="InterPro" id="IPR025657">
    <property type="entry name" value="RadC_JAB"/>
</dbReference>
<feature type="domain" description="MPN" evidence="8">
    <location>
        <begin position="106"/>
        <end position="228"/>
    </location>
</feature>
<dbReference type="KEGG" id="dho:Dia5BBH33_10010"/>
<dbReference type="NCBIfam" id="NF000642">
    <property type="entry name" value="PRK00024.1"/>
    <property type="match status" value="1"/>
</dbReference>
<dbReference type="EMBL" id="AP019697">
    <property type="protein sequence ID" value="BBK25066.1"/>
    <property type="molecule type" value="Genomic_DNA"/>
</dbReference>
<keyword evidence="5" id="KW-0862">Zinc</keyword>
<name>A0A8D4UUA4_9FIRM</name>
<reference evidence="10" key="1">
    <citation type="submission" date="2019-05" db="EMBL/GenBank/DDBJ databases">
        <title>Complete genome sequencing of Dialister sp. strain 5BBH33.</title>
        <authorList>
            <person name="Sakamoto M."/>
            <person name="Murakami T."/>
            <person name="Mori H."/>
        </authorList>
    </citation>
    <scope>NUCLEOTIDE SEQUENCE [LARGE SCALE GENOMIC DNA]</scope>
    <source>
        <strain evidence="10">5BBH33</strain>
    </source>
</reference>
<dbReference type="GO" id="GO:0006508">
    <property type="term" value="P:proteolysis"/>
    <property type="evidence" value="ECO:0007669"/>
    <property type="project" value="UniProtKB-KW"/>
</dbReference>
<dbReference type="GO" id="GO:0046872">
    <property type="term" value="F:metal ion binding"/>
    <property type="evidence" value="ECO:0007669"/>
    <property type="project" value="UniProtKB-KW"/>
</dbReference>
<dbReference type="InterPro" id="IPR046778">
    <property type="entry name" value="UPF0758_N"/>
</dbReference>
<dbReference type="PROSITE" id="PS50249">
    <property type="entry name" value="MPN"/>
    <property type="match status" value="1"/>
</dbReference>
<dbReference type="AlphaFoldDB" id="A0A8D4UUA4"/>
<keyword evidence="2" id="KW-0645">Protease</keyword>
<sequence>MKIKDMRPEDRPRERFAESTNVSLVDLVSILIRTGTRGRAVTEVAQEVVDFLEAKEQDGIDFFDDLNWRDLIEVNGIGKDKAVTICAAIELGRRLAYRHKKIELIDFNSPQKVSRYFMEKLRHETQEKFIVSFLNVKNKLLGYKVISQGSLDAVSVDIKEAMKWAIRYKAHGLIILHNHPSGSPEPSDEDINVTRRFKEAAELMEMELLDHVIIGDGIYVSLNERGFI</sequence>
<dbReference type="NCBIfam" id="TIGR00608">
    <property type="entry name" value="radc"/>
    <property type="match status" value="1"/>
</dbReference>
<dbReference type="InterPro" id="IPR001405">
    <property type="entry name" value="UPF0758"/>
</dbReference>
<evidence type="ECO:0000313" key="10">
    <source>
        <dbReference type="Proteomes" id="UP000320585"/>
    </source>
</evidence>
<keyword evidence="6" id="KW-0482">Metalloprotease</keyword>
<evidence type="ECO:0000313" key="9">
    <source>
        <dbReference type="EMBL" id="BBK25066.1"/>
    </source>
</evidence>
<keyword evidence="10" id="KW-1185">Reference proteome</keyword>
<evidence type="ECO:0000259" key="8">
    <source>
        <dbReference type="PROSITE" id="PS50249"/>
    </source>
</evidence>
<evidence type="ECO:0000256" key="7">
    <source>
        <dbReference type="RuleBase" id="RU003797"/>
    </source>
</evidence>
<gene>
    <name evidence="9" type="ORF">Dia5BBH33_10010</name>
</gene>
<dbReference type="PANTHER" id="PTHR30471">
    <property type="entry name" value="DNA REPAIR PROTEIN RADC"/>
    <property type="match status" value="1"/>
</dbReference>
<organism evidence="9 10">
    <name type="scientific">Dialister hominis</name>
    <dbReference type="NCBI Taxonomy" id="2582419"/>
    <lineage>
        <taxon>Bacteria</taxon>
        <taxon>Bacillati</taxon>
        <taxon>Bacillota</taxon>
        <taxon>Negativicutes</taxon>
        <taxon>Veillonellales</taxon>
        <taxon>Veillonellaceae</taxon>
        <taxon>Dialister</taxon>
    </lineage>
</organism>
<dbReference type="GO" id="GO:0008237">
    <property type="term" value="F:metallopeptidase activity"/>
    <property type="evidence" value="ECO:0007669"/>
    <property type="project" value="UniProtKB-KW"/>
</dbReference>
<dbReference type="RefSeq" id="WP_108849709.1">
    <property type="nucleotide sequence ID" value="NZ_AP019697.1"/>
</dbReference>
<keyword evidence="4" id="KW-0378">Hydrolase</keyword>